<feature type="region of interest" description="Disordered" evidence="1">
    <location>
        <begin position="62"/>
        <end position="87"/>
    </location>
</feature>
<sequence>MADDRLPPLPRRVRPLAVETAERYAHRPVEANHLRPSYLRQLLTAPLNSLGSIRLDKLAAISGRATPPPSREPFPNGGSSASSPVAS</sequence>
<keyword evidence="3" id="KW-1185">Reference proteome</keyword>
<dbReference type="EMBL" id="JBHMCA010000020">
    <property type="protein sequence ID" value="MFB9443359.1"/>
    <property type="molecule type" value="Genomic_DNA"/>
</dbReference>
<evidence type="ECO:0000313" key="2">
    <source>
        <dbReference type="EMBL" id="MFB9443359.1"/>
    </source>
</evidence>
<name>A0ABV5M3D7_9ACTN</name>
<accession>A0ABV5M3D7</accession>
<gene>
    <name evidence="2" type="ORF">ACFFTR_09710</name>
</gene>
<feature type="compositionally biased region" description="Polar residues" evidence="1">
    <location>
        <begin position="77"/>
        <end position="87"/>
    </location>
</feature>
<reference evidence="2 3" key="1">
    <citation type="submission" date="2024-09" db="EMBL/GenBank/DDBJ databases">
        <authorList>
            <person name="Sun Q."/>
            <person name="Mori K."/>
        </authorList>
    </citation>
    <scope>NUCLEOTIDE SEQUENCE [LARGE SCALE GENOMIC DNA]</scope>
    <source>
        <strain evidence="2 3">JCM 3307</strain>
    </source>
</reference>
<organism evidence="2 3">
    <name type="scientific">Dactylosporangium vinaceum</name>
    <dbReference type="NCBI Taxonomy" id="53362"/>
    <lineage>
        <taxon>Bacteria</taxon>
        <taxon>Bacillati</taxon>
        <taxon>Actinomycetota</taxon>
        <taxon>Actinomycetes</taxon>
        <taxon>Micromonosporales</taxon>
        <taxon>Micromonosporaceae</taxon>
        <taxon>Dactylosporangium</taxon>
    </lineage>
</organism>
<comment type="caution">
    <text evidence="2">The sequence shown here is derived from an EMBL/GenBank/DDBJ whole genome shotgun (WGS) entry which is preliminary data.</text>
</comment>
<evidence type="ECO:0000256" key="1">
    <source>
        <dbReference type="SAM" id="MobiDB-lite"/>
    </source>
</evidence>
<evidence type="ECO:0000313" key="3">
    <source>
        <dbReference type="Proteomes" id="UP001589608"/>
    </source>
</evidence>
<protein>
    <submittedName>
        <fullName evidence="2">Uncharacterized protein</fullName>
    </submittedName>
</protein>
<dbReference type="Proteomes" id="UP001589608">
    <property type="component" value="Unassembled WGS sequence"/>
</dbReference>
<dbReference type="RefSeq" id="WP_223103541.1">
    <property type="nucleotide sequence ID" value="NZ_CP061913.1"/>
</dbReference>
<proteinExistence type="predicted"/>